<keyword evidence="3" id="KW-1185">Reference proteome</keyword>
<keyword evidence="1" id="KW-0175">Coiled coil</keyword>
<dbReference type="Gene3D" id="3.80.10.10">
    <property type="entry name" value="Ribonuclease Inhibitor"/>
    <property type="match status" value="1"/>
</dbReference>
<reference evidence="2 3" key="1">
    <citation type="journal article" date="2020" name="ISME J.">
        <title>Uncovering the hidden diversity of litter-decomposition mechanisms in mushroom-forming fungi.</title>
        <authorList>
            <person name="Floudas D."/>
            <person name="Bentzer J."/>
            <person name="Ahren D."/>
            <person name="Johansson T."/>
            <person name="Persson P."/>
            <person name="Tunlid A."/>
        </authorList>
    </citation>
    <scope>NUCLEOTIDE SEQUENCE [LARGE SCALE GENOMIC DNA]</scope>
    <source>
        <strain evidence="2 3">CBS 406.79</strain>
    </source>
</reference>
<dbReference type="Proteomes" id="UP000518752">
    <property type="component" value="Unassembled WGS sequence"/>
</dbReference>
<organism evidence="2 3">
    <name type="scientific">Collybiopsis confluens</name>
    <dbReference type="NCBI Taxonomy" id="2823264"/>
    <lineage>
        <taxon>Eukaryota</taxon>
        <taxon>Fungi</taxon>
        <taxon>Dikarya</taxon>
        <taxon>Basidiomycota</taxon>
        <taxon>Agaricomycotina</taxon>
        <taxon>Agaricomycetes</taxon>
        <taxon>Agaricomycetidae</taxon>
        <taxon>Agaricales</taxon>
        <taxon>Marasmiineae</taxon>
        <taxon>Omphalotaceae</taxon>
        <taxon>Collybiopsis</taxon>
    </lineage>
</organism>
<evidence type="ECO:0000313" key="2">
    <source>
        <dbReference type="EMBL" id="KAF5361209.1"/>
    </source>
</evidence>
<feature type="coiled-coil region" evidence="1">
    <location>
        <begin position="21"/>
        <end position="55"/>
    </location>
</feature>
<dbReference type="AlphaFoldDB" id="A0A8H5LL70"/>
<dbReference type="InterPro" id="IPR032675">
    <property type="entry name" value="LRR_dom_sf"/>
</dbReference>
<gene>
    <name evidence="2" type="ORF">D9757_013454</name>
</gene>
<dbReference type="EMBL" id="JAACJN010000211">
    <property type="protein sequence ID" value="KAF5361209.1"/>
    <property type="molecule type" value="Genomic_DNA"/>
</dbReference>
<proteinExistence type="predicted"/>
<accession>A0A8H5LL70</accession>
<name>A0A8H5LL70_9AGAR</name>
<protein>
    <recommendedName>
        <fullName evidence="4">F-box domain-containing protein</fullName>
    </recommendedName>
</protein>
<evidence type="ECO:0000256" key="1">
    <source>
        <dbReference type="SAM" id="Coils"/>
    </source>
</evidence>
<evidence type="ECO:0000313" key="3">
    <source>
        <dbReference type="Proteomes" id="UP000518752"/>
    </source>
</evidence>
<dbReference type="OrthoDB" id="3268380at2759"/>
<comment type="caution">
    <text evidence="2">The sequence shown here is derived from an EMBL/GenBank/DDBJ whole genome shotgun (WGS) entry which is preliminary data.</text>
</comment>
<evidence type="ECO:0008006" key="4">
    <source>
        <dbReference type="Google" id="ProtNLM"/>
    </source>
</evidence>
<sequence length="529" mass="59539">MAEYQFPTRIEGPVWLEEKERAAFEARTSEVEEEIQSLEAEISELQHRKAAKLVERSSLHNTLAPVRRVPQEILSKIFSLFCLSEFDDTDSPFPNIQQVAQSIGTLVGVGIAWKSAAHATPSLWSAFTLDSEDIWVNNTWIEQWLSLSQGHPLDLALDLIDARVPASTDRATHLVQKILQVHPRLRSLHLEGDILVFLPFFHLSRDAMPLLEELHLSVECIGNDSLTQPMSSYLPHQLEAFGGSSNLIRLKVDDCEKISILERLAVPLEGLKSLQLSSYDPDINPAFYLRALSQCCGLENLEIYLTRQYRGTIPIMPFTLPSLNSLEIHPHNVSGDHGFNLLSSLSAPRLKSFRVHFSSFNYDAQLSQISDFHSRSGFSLESLSLDLRNADPYFTTDHLHALLSLFPTATSLCIHFPLAEKQDLLSAVLRALAIDESTGPGFLLRLVELELVAIGADDREYPSQLTHMILSRLRSHLDKGVAAIHESLHVAPSSINRLEKVTLRGFKFSEDMNMLHELPGLYFDYKYVT</sequence>
<dbReference type="SUPFAM" id="SSF52047">
    <property type="entry name" value="RNI-like"/>
    <property type="match status" value="1"/>
</dbReference>